<name>A0A6G7WJ00_9LACT</name>
<dbReference type="GO" id="GO:0016791">
    <property type="term" value="F:phosphatase activity"/>
    <property type="evidence" value="ECO:0007669"/>
    <property type="project" value="UniProtKB-ARBA"/>
</dbReference>
<dbReference type="Proteomes" id="UP000501830">
    <property type="component" value="Chromosome"/>
</dbReference>
<sequence length="278" mass="31189">MDIKAIVLDIDGTLVTTEKVISKKTRDILIKAQENGIKVILASGRPTRGMWHLAEELELDKHNGYLVSFNGARVTDCETKEVLFNQALDTDLSKNILEHLKQFDVIPMIYGDTHMYVNDVYHNEIQTLDGPTMNIVEYEARMCHFLLSEQADLAAFVDEPQNKVLIAGNPDYLQKVYQEIHAPFEDITSGVFSTPFYFELTDKGIDKAFSLNKVLTAHGILPENVISFGDGQNDRSIIEYAGMGVAMGNAMQEILDIADEVTLSNDHDGIAVFLERYI</sequence>
<gene>
    <name evidence="1" type="ORF">G7058_09010</name>
</gene>
<dbReference type="PANTHER" id="PTHR10000">
    <property type="entry name" value="PHOSPHOSERINE PHOSPHATASE"/>
    <property type="match status" value="1"/>
</dbReference>
<dbReference type="CDD" id="cd07516">
    <property type="entry name" value="HAD_Pase"/>
    <property type="match status" value="1"/>
</dbReference>
<dbReference type="Pfam" id="PF08282">
    <property type="entry name" value="Hydrolase_3"/>
    <property type="match status" value="1"/>
</dbReference>
<dbReference type="SFLD" id="SFLDS00003">
    <property type="entry name" value="Haloacid_Dehalogenase"/>
    <property type="match status" value="1"/>
</dbReference>
<protein>
    <submittedName>
        <fullName evidence="1">HAD family phosphatase</fullName>
    </submittedName>
</protein>
<accession>A0A6G7WJ00</accession>
<dbReference type="Gene3D" id="3.30.1240.10">
    <property type="match status" value="1"/>
</dbReference>
<dbReference type="SFLD" id="SFLDG01140">
    <property type="entry name" value="C2.B:_Phosphomannomutase_and_P"/>
    <property type="match status" value="1"/>
</dbReference>
<organism evidence="1 2">
    <name type="scientific">Jeotgalibaca porci</name>
    <dbReference type="NCBI Taxonomy" id="1868793"/>
    <lineage>
        <taxon>Bacteria</taxon>
        <taxon>Bacillati</taxon>
        <taxon>Bacillota</taxon>
        <taxon>Bacilli</taxon>
        <taxon>Lactobacillales</taxon>
        <taxon>Carnobacteriaceae</taxon>
        <taxon>Jeotgalibaca</taxon>
    </lineage>
</organism>
<keyword evidence="2" id="KW-1185">Reference proteome</keyword>
<dbReference type="SUPFAM" id="SSF56784">
    <property type="entry name" value="HAD-like"/>
    <property type="match status" value="1"/>
</dbReference>
<dbReference type="KEGG" id="jpo:G7058_09010"/>
<dbReference type="PROSITE" id="PS01229">
    <property type="entry name" value="COF_2"/>
    <property type="match status" value="1"/>
</dbReference>
<dbReference type="InterPro" id="IPR006379">
    <property type="entry name" value="HAD-SF_hydro_IIB"/>
</dbReference>
<dbReference type="InterPro" id="IPR023214">
    <property type="entry name" value="HAD_sf"/>
</dbReference>
<dbReference type="NCBIfam" id="TIGR01484">
    <property type="entry name" value="HAD-SF-IIB"/>
    <property type="match status" value="1"/>
</dbReference>
<dbReference type="InterPro" id="IPR036412">
    <property type="entry name" value="HAD-like_sf"/>
</dbReference>
<dbReference type="PROSITE" id="PS01228">
    <property type="entry name" value="COF_1"/>
    <property type="match status" value="1"/>
</dbReference>
<dbReference type="NCBIfam" id="TIGR00099">
    <property type="entry name" value="Cof-subfamily"/>
    <property type="match status" value="1"/>
</dbReference>
<dbReference type="SFLD" id="SFLDG01144">
    <property type="entry name" value="C2.B.4:_PGP_Like"/>
    <property type="match status" value="1"/>
</dbReference>
<dbReference type="EMBL" id="CP049889">
    <property type="protein sequence ID" value="QIK52161.1"/>
    <property type="molecule type" value="Genomic_DNA"/>
</dbReference>
<dbReference type="RefSeq" id="WP_166063224.1">
    <property type="nucleotide sequence ID" value="NZ_CP049889.1"/>
</dbReference>
<dbReference type="GeneID" id="94553421"/>
<proteinExistence type="predicted"/>
<evidence type="ECO:0000313" key="2">
    <source>
        <dbReference type="Proteomes" id="UP000501830"/>
    </source>
</evidence>
<dbReference type="PANTHER" id="PTHR10000:SF8">
    <property type="entry name" value="HAD SUPERFAMILY HYDROLASE-LIKE, TYPE 3"/>
    <property type="match status" value="1"/>
</dbReference>
<dbReference type="AlphaFoldDB" id="A0A6G7WJ00"/>
<dbReference type="GO" id="GO:0005829">
    <property type="term" value="C:cytosol"/>
    <property type="evidence" value="ECO:0007669"/>
    <property type="project" value="TreeGrafter"/>
</dbReference>
<dbReference type="Gene3D" id="3.40.50.1000">
    <property type="entry name" value="HAD superfamily/HAD-like"/>
    <property type="match status" value="1"/>
</dbReference>
<evidence type="ECO:0000313" key="1">
    <source>
        <dbReference type="EMBL" id="QIK52161.1"/>
    </source>
</evidence>
<reference evidence="1 2" key="1">
    <citation type="journal article" date="2017" name="Int. J. Syst. Evol. Microbiol.">
        <title>Jeotgalibaca porci sp. nov. and Jeotgalibaca arthritidis sp. nov., isolated from pigs, and emended description of the genus Jeotgalibaca.</title>
        <authorList>
            <person name="Zamora L."/>
            <person name="Perez-Sancho M."/>
            <person name="Dominguez L."/>
            <person name="Fernandez-Garayzabal J.F."/>
            <person name="Vela A.I."/>
        </authorList>
    </citation>
    <scope>NUCLEOTIDE SEQUENCE [LARGE SCALE GENOMIC DNA]</scope>
    <source>
        <strain evidence="1 2">CCUG 69148</strain>
    </source>
</reference>
<dbReference type="InterPro" id="IPR000150">
    <property type="entry name" value="Cof"/>
</dbReference>
<dbReference type="GO" id="GO:0000287">
    <property type="term" value="F:magnesium ion binding"/>
    <property type="evidence" value="ECO:0007669"/>
    <property type="project" value="TreeGrafter"/>
</dbReference>